<dbReference type="EMBL" id="JAFIRN010000005">
    <property type="protein sequence ID" value="KAG5848201.1"/>
    <property type="molecule type" value="Genomic_DNA"/>
</dbReference>
<feature type="region of interest" description="Disordered" evidence="1">
    <location>
        <begin position="24"/>
        <end position="58"/>
    </location>
</feature>
<protein>
    <submittedName>
        <fullName evidence="2">Uncharacterized protein</fullName>
    </submittedName>
</protein>
<comment type="caution">
    <text evidence="2">The sequence shown here is derived from an EMBL/GenBank/DDBJ whole genome shotgun (WGS) entry which is preliminary data.</text>
</comment>
<reference evidence="2" key="1">
    <citation type="submission" date="2021-01" db="EMBL/GenBank/DDBJ databases">
        <title>A chromosome-scale assembly of European eel, Anguilla anguilla.</title>
        <authorList>
            <person name="Henkel C."/>
            <person name="Jong-Raadsen S.A."/>
            <person name="Dufour S."/>
            <person name="Weltzien F.-A."/>
            <person name="Palstra A.P."/>
            <person name="Pelster B."/>
            <person name="Spaink H.P."/>
            <person name="Van Den Thillart G.E."/>
            <person name="Jansen H."/>
            <person name="Zahm M."/>
            <person name="Klopp C."/>
            <person name="Cedric C."/>
            <person name="Louis A."/>
            <person name="Berthelot C."/>
            <person name="Parey E."/>
            <person name="Roest Crollius H."/>
            <person name="Montfort J."/>
            <person name="Robinson-Rechavi M."/>
            <person name="Bucao C."/>
            <person name="Bouchez O."/>
            <person name="Gislard M."/>
            <person name="Lluch J."/>
            <person name="Milhes M."/>
            <person name="Lampietro C."/>
            <person name="Lopez Roques C."/>
            <person name="Donnadieu C."/>
            <person name="Braasch I."/>
            <person name="Desvignes T."/>
            <person name="Postlethwait J."/>
            <person name="Bobe J."/>
            <person name="Guiguen Y."/>
            <person name="Dirks R."/>
        </authorList>
    </citation>
    <scope>NUCLEOTIDE SEQUENCE</scope>
    <source>
        <strain evidence="2">Tag_6206</strain>
        <tissue evidence="2">Liver</tissue>
    </source>
</reference>
<accession>A0A9D3S0N2</accession>
<sequence>METTSDGTGDGSHQRLAAVCQSGVFEPRGGPLSVTSRSPVWSDDEGRTPRTPHGRSDEHLLAPDFLESPVAFGEGTAGQFSRAENSLSDAFSAAESSCST</sequence>
<keyword evidence="3" id="KW-1185">Reference proteome</keyword>
<dbReference type="Proteomes" id="UP001044222">
    <property type="component" value="Unassembled WGS sequence"/>
</dbReference>
<evidence type="ECO:0000313" key="2">
    <source>
        <dbReference type="EMBL" id="KAG5848201.1"/>
    </source>
</evidence>
<evidence type="ECO:0000313" key="3">
    <source>
        <dbReference type="Proteomes" id="UP001044222"/>
    </source>
</evidence>
<evidence type="ECO:0000256" key="1">
    <source>
        <dbReference type="SAM" id="MobiDB-lite"/>
    </source>
</evidence>
<organism evidence="2 3">
    <name type="scientific">Anguilla anguilla</name>
    <name type="common">European freshwater eel</name>
    <name type="synonym">Muraena anguilla</name>
    <dbReference type="NCBI Taxonomy" id="7936"/>
    <lineage>
        <taxon>Eukaryota</taxon>
        <taxon>Metazoa</taxon>
        <taxon>Chordata</taxon>
        <taxon>Craniata</taxon>
        <taxon>Vertebrata</taxon>
        <taxon>Euteleostomi</taxon>
        <taxon>Actinopterygii</taxon>
        <taxon>Neopterygii</taxon>
        <taxon>Teleostei</taxon>
        <taxon>Anguilliformes</taxon>
        <taxon>Anguillidae</taxon>
        <taxon>Anguilla</taxon>
    </lineage>
</organism>
<dbReference type="AlphaFoldDB" id="A0A9D3S0N2"/>
<proteinExistence type="predicted"/>
<feature type="compositionally biased region" description="Basic and acidic residues" evidence="1">
    <location>
        <begin position="44"/>
        <end position="58"/>
    </location>
</feature>
<gene>
    <name evidence="2" type="ORF">ANANG_G00095950</name>
</gene>
<name>A0A9D3S0N2_ANGAN</name>